<feature type="transmembrane region" description="Helical" evidence="2">
    <location>
        <begin position="89"/>
        <end position="111"/>
    </location>
</feature>
<sequence>MSYPTGGSGYNAPAAPQAPAAPTPGASATGGVSTPDANDGGFKGLPFILTAATAGLALLTFLLGFAPFWGVEPVTIGATTVTSDKTFNLFETGGSATLIIVLLAGLFAAVSLLPKQELLGAAAATAVAGFIGLLVVAFLVNDEAVLKFGAYLGIFFSLLTAVAAIVGLLFKLGIIKAPAPKPAAPQQQSGGYPGYQQGQQGYGQPGQQYGQPGQQGYGQQGFGGSSTGGQYPTQSPYGQSAPAQPGQQYGQPGQPGQQAGYGQPGPQAGYPQAGYPQQGSPYGSPQQQPRPDESATQHFGGSQAGQQSGQSYGGSPYGGQSAPAAPGAPAAPAQPFGGEQAADPAADATTAFRPSDDKK</sequence>
<evidence type="ECO:0000313" key="4">
    <source>
        <dbReference type="Proteomes" id="UP000612956"/>
    </source>
</evidence>
<reference evidence="3" key="1">
    <citation type="journal article" date="2014" name="Int. J. Syst. Evol. Microbiol.">
        <title>Complete genome sequence of Corynebacterium casei LMG S-19264T (=DSM 44701T), isolated from a smear-ripened cheese.</title>
        <authorList>
            <consortium name="US DOE Joint Genome Institute (JGI-PGF)"/>
            <person name="Walter F."/>
            <person name="Albersmeier A."/>
            <person name="Kalinowski J."/>
            <person name="Ruckert C."/>
        </authorList>
    </citation>
    <scope>NUCLEOTIDE SEQUENCE</scope>
    <source>
        <strain evidence="3">CGMCC 4.7278</strain>
    </source>
</reference>
<keyword evidence="4" id="KW-1185">Reference proteome</keyword>
<protein>
    <submittedName>
        <fullName evidence="3">Uncharacterized protein</fullName>
    </submittedName>
</protein>
<evidence type="ECO:0000256" key="1">
    <source>
        <dbReference type="SAM" id="MobiDB-lite"/>
    </source>
</evidence>
<gene>
    <name evidence="3" type="ORF">GCM10011591_21080</name>
</gene>
<keyword evidence="2" id="KW-1133">Transmembrane helix</keyword>
<dbReference type="Pfam" id="PF17270">
    <property type="entry name" value="DUF5336"/>
    <property type="match status" value="1"/>
</dbReference>
<feature type="transmembrane region" description="Helical" evidence="2">
    <location>
        <begin position="47"/>
        <end position="69"/>
    </location>
</feature>
<feature type="transmembrane region" description="Helical" evidence="2">
    <location>
        <begin position="151"/>
        <end position="170"/>
    </location>
</feature>
<organism evidence="3 4">
    <name type="scientific">Nocardia camponoti</name>
    <dbReference type="NCBI Taxonomy" id="1616106"/>
    <lineage>
        <taxon>Bacteria</taxon>
        <taxon>Bacillati</taxon>
        <taxon>Actinomycetota</taxon>
        <taxon>Actinomycetes</taxon>
        <taxon>Mycobacteriales</taxon>
        <taxon>Nocardiaceae</taxon>
        <taxon>Nocardia</taxon>
    </lineage>
</organism>
<name>A0A917V870_9NOCA</name>
<dbReference type="RefSeq" id="WP_188828730.1">
    <property type="nucleotide sequence ID" value="NZ_BMMW01000002.1"/>
</dbReference>
<dbReference type="EMBL" id="BMMW01000002">
    <property type="protein sequence ID" value="GGK49460.1"/>
    <property type="molecule type" value="Genomic_DNA"/>
</dbReference>
<feature type="compositionally biased region" description="Low complexity" evidence="1">
    <location>
        <begin position="12"/>
        <end position="31"/>
    </location>
</feature>
<accession>A0A917V870</accession>
<keyword evidence="2" id="KW-0472">Membrane</keyword>
<keyword evidence="2" id="KW-0812">Transmembrane</keyword>
<feature type="compositionally biased region" description="Gly residues" evidence="1">
    <location>
        <begin position="213"/>
        <end position="227"/>
    </location>
</feature>
<dbReference type="AlphaFoldDB" id="A0A917V870"/>
<comment type="caution">
    <text evidence="3">The sequence shown here is derived from an EMBL/GenBank/DDBJ whole genome shotgun (WGS) entry which is preliminary data.</text>
</comment>
<dbReference type="InterPro" id="IPR035166">
    <property type="entry name" value="DUF5336"/>
</dbReference>
<evidence type="ECO:0000256" key="2">
    <source>
        <dbReference type="SAM" id="Phobius"/>
    </source>
</evidence>
<dbReference type="Proteomes" id="UP000612956">
    <property type="component" value="Unassembled WGS sequence"/>
</dbReference>
<feature type="transmembrane region" description="Helical" evidence="2">
    <location>
        <begin position="118"/>
        <end position="139"/>
    </location>
</feature>
<feature type="compositionally biased region" description="Low complexity" evidence="1">
    <location>
        <begin position="228"/>
        <end position="289"/>
    </location>
</feature>
<feature type="compositionally biased region" description="Low complexity" evidence="1">
    <location>
        <begin position="300"/>
        <end position="310"/>
    </location>
</feature>
<feature type="compositionally biased region" description="Low complexity" evidence="1">
    <location>
        <begin position="318"/>
        <end position="351"/>
    </location>
</feature>
<evidence type="ECO:0000313" key="3">
    <source>
        <dbReference type="EMBL" id="GGK49460.1"/>
    </source>
</evidence>
<proteinExistence type="predicted"/>
<reference evidence="3" key="2">
    <citation type="submission" date="2020-09" db="EMBL/GenBank/DDBJ databases">
        <authorList>
            <person name="Sun Q."/>
            <person name="Zhou Y."/>
        </authorList>
    </citation>
    <scope>NUCLEOTIDE SEQUENCE</scope>
    <source>
        <strain evidence="3">CGMCC 4.7278</strain>
    </source>
</reference>
<feature type="compositionally biased region" description="Low complexity" evidence="1">
    <location>
        <begin position="184"/>
        <end position="199"/>
    </location>
</feature>
<feature type="region of interest" description="Disordered" evidence="1">
    <location>
        <begin position="1"/>
        <end position="33"/>
    </location>
</feature>
<feature type="region of interest" description="Disordered" evidence="1">
    <location>
        <begin position="183"/>
        <end position="359"/>
    </location>
</feature>